<dbReference type="STRING" id="82374.NZ47_06790"/>
<dbReference type="PROSITE" id="PS01124">
    <property type="entry name" value="HTH_ARAC_FAMILY_2"/>
    <property type="match status" value="1"/>
</dbReference>
<keyword evidence="5" id="KW-0805">Transcription regulation</keyword>
<evidence type="ECO:0000256" key="5">
    <source>
        <dbReference type="ARBA" id="ARBA00023015"/>
    </source>
</evidence>
<dbReference type="eggNOG" id="COG2207">
    <property type="taxonomic scope" value="Bacteria"/>
</dbReference>
<evidence type="ECO:0000256" key="6">
    <source>
        <dbReference type="ARBA" id="ARBA00023125"/>
    </source>
</evidence>
<dbReference type="CDD" id="cd17536">
    <property type="entry name" value="REC_YesN-like"/>
    <property type="match status" value="1"/>
</dbReference>
<dbReference type="InterPro" id="IPR009057">
    <property type="entry name" value="Homeodomain-like_sf"/>
</dbReference>
<dbReference type="SUPFAM" id="SSF52172">
    <property type="entry name" value="CheY-like"/>
    <property type="match status" value="1"/>
</dbReference>
<evidence type="ECO:0000313" key="12">
    <source>
        <dbReference type="Proteomes" id="UP000030993"/>
    </source>
</evidence>
<evidence type="ECO:0000256" key="4">
    <source>
        <dbReference type="ARBA" id="ARBA00023012"/>
    </source>
</evidence>
<dbReference type="GO" id="GO:0043565">
    <property type="term" value="F:sequence-specific DNA binding"/>
    <property type="evidence" value="ECO:0007669"/>
    <property type="project" value="InterPro"/>
</dbReference>
<dbReference type="InterPro" id="IPR011006">
    <property type="entry name" value="CheY-like_superfamily"/>
</dbReference>
<dbReference type="Pfam" id="PF12833">
    <property type="entry name" value="HTH_18"/>
    <property type="match status" value="1"/>
</dbReference>
<dbReference type="EMBL" id="JSCE01000140">
    <property type="protein sequence ID" value="KHM52084.1"/>
    <property type="molecule type" value="Genomic_DNA"/>
</dbReference>
<evidence type="ECO:0000256" key="3">
    <source>
        <dbReference type="ARBA" id="ARBA00022553"/>
    </source>
</evidence>
<dbReference type="Pfam" id="PF00072">
    <property type="entry name" value="Response_reg"/>
    <property type="match status" value="1"/>
</dbReference>
<keyword evidence="7" id="KW-0804">Transcription</keyword>
<dbReference type="GO" id="GO:0000160">
    <property type="term" value="P:phosphorelay signal transduction system"/>
    <property type="evidence" value="ECO:0007669"/>
    <property type="project" value="UniProtKB-KW"/>
</dbReference>
<comment type="subcellular location">
    <subcellularLocation>
        <location evidence="1">Cytoplasm</location>
    </subcellularLocation>
</comment>
<sequence length="254" mass="28392">MLNLVIVEDEEIIRRGLVCTIDWLKMGAKVVGEAANGKEALEVIAATKPDVVLTDIKMPVMDGIAMTEALKAADNPAKIIYLTSYADFSYAQRALQLDVTDYLLKPVNETDLTNALAKIDGHREVKKSEELSWDEGLRAAYHTGNPYVQKVLKRIEEGFQGRLSGEAIAEELGVSFSYLSRKLKEETGLTFGGLLTQYRLQQAIEMLQAGTWRVYEVAEQTGFGDYKNFTQAFKKYLHTTPKAFMQEITVGIKL</sequence>
<dbReference type="InterPro" id="IPR001789">
    <property type="entry name" value="Sig_transdc_resp-reg_receiver"/>
</dbReference>
<dbReference type="Gene3D" id="1.10.10.60">
    <property type="entry name" value="Homeodomain-like"/>
    <property type="match status" value="2"/>
</dbReference>
<dbReference type="PANTHER" id="PTHR42713:SF3">
    <property type="entry name" value="TRANSCRIPTIONAL REGULATORY PROTEIN HPTR"/>
    <property type="match status" value="1"/>
</dbReference>
<proteinExistence type="predicted"/>
<dbReference type="InterPro" id="IPR051552">
    <property type="entry name" value="HptR"/>
</dbReference>
<reference evidence="11 12" key="1">
    <citation type="journal article" date="2013" name="PLoS ONE">
        <title>Identification and characterization of three novel lipases belonging to families II and V from Anaerovibrio lipolyticus 5ST.</title>
        <authorList>
            <person name="Prive F."/>
            <person name="Kaderbhai N.N."/>
            <person name="Girdwood S."/>
            <person name="Worgan H.J."/>
            <person name="Pinloche E."/>
            <person name="Scollan N.D."/>
            <person name="Huws S.A."/>
            <person name="Newbold C.J."/>
        </authorList>
    </citation>
    <scope>NUCLEOTIDE SEQUENCE [LARGE SCALE GENOMIC DNA]</scope>
    <source>
        <strain evidence="11 12">5S</strain>
    </source>
</reference>
<organism evidence="11 12">
    <name type="scientific">Anaerovibrio lipolyticus</name>
    <dbReference type="NCBI Taxonomy" id="82374"/>
    <lineage>
        <taxon>Bacteria</taxon>
        <taxon>Bacillati</taxon>
        <taxon>Bacillota</taxon>
        <taxon>Negativicutes</taxon>
        <taxon>Selenomonadales</taxon>
        <taxon>Selenomonadaceae</taxon>
        <taxon>Anaerovibrio</taxon>
    </lineage>
</organism>
<dbReference type="eggNOG" id="COG4753">
    <property type="taxonomic scope" value="Bacteria"/>
</dbReference>
<dbReference type="InterPro" id="IPR018060">
    <property type="entry name" value="HTH_AraC"/>
</dbReference>
<evidence type="ECO:0000256" key="1">
    <source>
        <dbReference type="ARBA" id="ARBA00004496"/>
    </source>
</evidence>
<dbReference type="RefSeq" id="WP_039208212.1">
    <property type="nucleotide sequence ID" value="NZ_JSCE01000140.1"/>
</dbReference>
<evidence type="ECO:0000259" key="9">
    <source>
        <dbReference type="PROSITE" id="PS01124"/>
    </source>
</evidence>
<comment type="caution">
    <text evidence="11">The sequence shown here is derived from an EMBL/GenBank/DDBJ whole genome shotgun (WGS) entry which is preliminary data.</text>
</comment>
<keyword evidence="3 8" id="KW-0597">Phosphoprotein</keyword>
<dbReference type="PANTHER" id="PTHR42713">
    <property type="entry name" value="HISTIDINE KINASE-RELATED"/>
    <property type="match status" value="1"/>
</dbReference>
<dbReference type="SUPFAM" id="SSF46689">
    <property type="entry name" value="Homeodomain-like"/>
    <property type="match status" value="2"/>
</dbReference>
<name>A0A0B2JWT0_9FIRM</name>
<evidence type="ECO:0000256" key="7">
    <source>
        <dbReference type="ARBA" id="ARBA00023163"/>
    </source>
</evidence>
<keyword evidence="2" id="KW-0963">Cytoplasm</keyword>
<evidence type="ECO:0000256" key="8">
    <source>
        <dbReference type="PROSITE-ProRule" id="PRU00169"/>
    </source>
</evidence>
<feature type="modified residue" description="4-aspartylphosphate" evidence="8">
    <location>
        <position position="55"/>
    </location>
</feature>
<evidence type="ECO:0000313" key="11">
    <source>
        <dbReference type="EMBL" id="KHM52084.1"/>
    </source>
</evidence>
<dbReference type="PROSITE" id="PS50110">
    <property type="entry name" value="RESPONSE_REGULATORY"/>
    <property type="match status" value="1"/>
</dbReference>
<dbReference type="SMART" id="SM00448">
    <property type="entry name" value="REC"/>
    <property type="match status" value="1"/>
</dbReference>
<evidence type="ECO:0000259" key="10">
    <source>
        <dbReference type="PROSITE" id="PS50110"/>
    </source>
</evidence>
<evidence type="ECO:0000256" key="2">
    <source>
        <dbReference type="ARBA" id="ARBA00022490"/>
    </source>
</evidence>
<dbReference type="AlphaFoldDB" id="A0A0B2JWT0"/>
<feature type="domain" description="Response regulatory" evidence="10">
    <location>
        <begin position="3"/>
        <end position="120"/>
    </location>
</feature>
<keyword evidence="6" id="KW-0238">DNA-binding</keyword>
<dbReference type="Proteomes" id="UP000030993">
    <property type="component" value="Unassembled WGS sequence"/>
</dbReference>
<gene>
    <name evidence="11" type="ORF">NZ47_06790</name>
</gene>
<dbReference type="GO" id="GO:0003700">
    <property type="term" value="F:DNA-binding transcription factor activity"/>
    <property type="evidence" value="ECO:0007669"/>
    <property type="project" value="InterPro"/>
</dbReference>
<dbReference type="GO" id="GO:0005737">
    <property type="term" value="C:cytoplasm"/>
    <property type="evidence" value="ECO:0007669"/>
    <property type="project" value="UniProtKB-SubCell"/>
</dbReference>
<keyword evidence="12" id="KW-1185">Reference proteome</keyword>
<dbReference type="SMART" id="SM00342">
    <property type="entry name" value="HTH_ARAC"/>
    <property type="match status" value="1"/>
</dbReference>
<dbReference type="Gene3D" id="3.40.50.2300">
    <property type="match status" value="1"/>
</dbReference>
<feature type="domain" description="HTH araC/xylS-type" evidence="9">
    <location>
        <begin position="149"/>
        <end position="247"/>
    </location>
</feature>
<keyword evidence="4" id="KW-0902">Two-component regulatory system</keyword>
<accession>A0A0B2JWT0</accession>
<protein>
    <submittedName>
        <fullName evidence="11">AraC family transcriptional regulator</fullName>
    </submittedName>
</protein>